<dbReference type="Proteomes" id="UP000186455">
    <property type="component" value="Unassembled WGS sequence"/>
</dbReference>
<feature type="compositionally biased region" description="Pro residues" evidence="6">
    <location>
        <begin position="17"/>
        <end position="27"/>
    </location>
</feature>
<organism evidence="8 9">
    <name type="scientific">Streptomyces uncialis</name>
    <dbReference type="NCBI Taxonomy" id="1048205"/>
    <lineage>
        <taxon>Bacteria</taxon>
        <taxon>Bacillati</taxon>
        <taxon>Actinomycetota</taxon>
        <taxon>Actinomycetes</taxon>
        <taxon>Kitasatosporales</taxon>
        <taxon>Streptomycetaceae</taxon>
        <taxon>Streptomyces</taxon>
    </lineage>
</organism>
<proteinExistence type="predicted"/>
<name>A0A1Q4V8R2_9ACTN</name>
<accession>A0A1Q4V8R2</accession>
<evidence type="ECO:0000256" key="4">
    <source>
        <dbReference type="ARBA" id="ARBA00022989"/>
    </source>
</evidence>
<evidence type="ECO:0000256" key="7">
    <source>
        <dbReference type="SAM" id="Phobius"/>
    </source>
</evidence>
<dbReference type="PANTHER" id="PTHR47089">
    <property type="entry name" value="ABC TRANSPORTER, PERMEASE PROTEIN"/>
    <property type="match status" value="1"/>
</dbReference>
<dbReference type="STRING" id="1048205.AB852_16795"/>
<dbReference type="CDD" id="cd06580">
    <property type="entry name" value="TM_PBP1_transp_TpRbsC_like"/>
    <property type="match status" value="1"/>
</dbReference>
<dbReference type="EMBL" id="LFBV01000003">
    <property type="protein sequence ID" value="OKH94233.1"/>
    <property type="molecule type" value="Genomic_DNA"/>
</dbReference>
<dbReference type="GO" id="GO:0022857">
    <property type="term" value="F:transmembrane transporter activity"/>
    <property type="evidence" value="ECO:0007669"/>
    <property type="project" value="InterPro"/>
</dbReference>
<feature type="transmembrane region" description="Helical" evidence="7">
    <location>
        <begin position="132"/>
        <end position="156"/>
    </location>
</feature>
<evidence type="ECO:0000256" key="5">
    <source>
        <dbReference type="ARBA" id="ARBA00023136"/>
    </source>
</evidence>
<keyword evidence="2" id="KW-1003">Cell membrane</keyword>
<evidence type="ECO:0000256" key="1">
    <source>
        <dbReference type="ARBA" id="ARBA00004651"/>
    </source>
</evidence>
<dbReference type="GO" id="GO:0005886">
    <property type="term" value="C:plasma membrane"/>
    <property type="evidence" value="ECO:0007669"/>
    <property type="project" value="UniProtKB-SubCell"/>
</dbReference>
<evidence type="ECO:0000313" key="8">
    <source>
        <dbReference type="EMBL" id="OKH94233.1"/>
    </source>
</evidence>
<evidence type="ECO:0000256" key="2">
    <source>
        <dbReference type="ARBA" id="ARBA00022475"/>
    </source>
</evidence>
<feature type="region of interest" description="Disordered" evidence="6">
    <location>
        <begin position="1"/>
        <end position="29"/>
    </location>
</feature>
<feature type="transmembrane region" description="Helical" evidence="7">
    <location>
        <begin position="85"/>
        <end position="103"/>
    </location>
</feature>
<feature type="transmembrane region" description="Helical" evidence="7">
    <location>
        <begin position="220"/>
        <end position="241"/>
    </location>
</feature>
<keyword evidence="4 7" id="KW-1133">Transmembrane helix</keyword>
<evidence type="ECO:0000256" key="3">
    <source>
        <dbReference type="ARBA" id="ARBA00022692"/>
    </source>
</evidence>
<dbReference type="InterPro" id="IPR001851">
    <property type="entry name" value="ABC_transp_permease"/>
</dbReference>
<comment type="caution">
    <text evidence="8">The sequence shown here is derived from an EMBL/GenBank/DDBJ whole genome shotgun (WGS) entry which is preliminary data.</text>
</comment>
<evidence type="ECO:0000313" key="9">
    <source>
        <dbReference type="Proteomes" id="UP000186455"/>
    </source>
</evidence>
<dbReference type="RefSeq" id="WP_073789017.1">
    <property type="nucleotide sequence ID" value="NZ_CP109290.1"/>
</dbReference>
<sequence>MTGLLQAPRANSAAGTPGPPAPPPRPPLTERLRTPALYVLSLSAAFGIAAILVAVVGKSPKDAAVAMFDGSLGSGAALGQSVDQAAPLLLVAVGSVIAARAGIFNIGQEGQVVIGAALGAGVGLFMPGPGWFVLPMILLCAALGGALWAGVAALLHYWRGVDVVISTLLLIFVANQVVSFAVNRDYLLRETAVPGQTTTSQSDMLRESVWLPRFGEFPGFNIGAGIFLAVVLAVAVYFALTRTRWGFRIRLLGLNARTAHRAGVGAVVVGGGALLASGAFAGAAGGVMLTGSGYRMQDGFAGNVGFDGLLVALVAKDNPLHAVPVAFFFGALRAGGGFLAATGIPRYIVAVVTALLVLAVVFPTAVAEIRRRVPARTKEA</sequence>
<feature type="transmembrane region" description="Helical" evidence="7">
    <location>
        <begin position="262"/>
        <end position="287"/>
    </location>
</feature>
<feature type="transmembrane region" description="Helical" evidence="7">
    <location>
        <begin position="110"/>
        <end position="126"/>
    </location>
</feature>
<comment type="subcellular location">
    <subcellularLocation>
        <location evidence="1">Cell membrane</location>
        <topology evidence="1">Multi-pass membrane protein</topology>
    </subcellularLocation>
</comment>
<feature type="transmembrane region" description="Helical" evidence="7">
    <location>
        <begin position="347"/>
        <end position="367"/>
    </location>
</feature>
<feature type="transmembrane region" description="Helical" evidence="7">
    <location>
        <begin position="163"/>
        <end position="182"/>
    </location>
</feature>
<protein>
    <submittedName>
        <fullName evidence="8">ABC transporter permease</fullName>
    </submittedName>
</protein>
<keyword evidence="9" id="KW-1185">Reference proteome</keyword>
<feature type="transmembrane region" description="Helical" evidence="7">
    <location>
        <begin position="36"/>
        <end position="56"/>
    </location>
</feature>
<keyword evidence="3 7" id="KW-0812">Transmembrane</keyword>
<dbReference type="Pfam" id="PF02653">
    <property type="entry name" value="BPD_transp_2"/>
    <property type="match status" value="1"/>
</dbReference>
<evidence type="ECO:0000256" key="6">
    <source>
        <dbReference type="SAM" id="MobiDB-lite"/>
    </source>
</evidence>
<dbReference type="AlphaFoldDB" id="A0A1Q4V8R2"/>
<gene>
    <name evidence="8" type="ORF">AB852_16795</name>
</gene>
<dbReference type="PANTHER" id="PTHR47089:SF1">
    <property type="entry name" value="GUANOSINE ABC TRANSPORTER PERMEASE PROTEIN NUPP"/>
    <property type="match status" value="1"/>
</dbReference>
<keyword evidence="5 7" id="KW-0472">Membrane</keyword>
<reference evidence="8 9" key="1">
    <citation type="submission" date="2015-06" db="EMBL/GenBank/DDBJ databases">
        <title>Cloning and characterization of the uncialamcin biosynthetic gene cluster.</title>
        <authorList>
            <person name="Yan X."/>
            <person name="Huang T."/>
            <person name="Ge H."/>
            <person name="Shen B."/>
        </authorList>
    </citation>
    <scope>NUCLEOTIDE SEQUENCE [LARGE SCALE GENOMIC DNA]</scope>
    <source>
        <strain evidence="8 9">DCA2648</strain>
    </source>
</reference>